<dbReference type="EMBL" id="WJEC01001633">
    <property type="protein sequence ID" value="KAF7478355.1"/>
    <property type="molecule type" value="Genomic_DNA"/>
</dbReference>
<proteinExistence type="predicted"/>
<accession>A0A5E4BQP6</accession>
<dbReference type="AlphaFoldDB" id="A0A5E4BQP6"/>
<gene>
    <name evidence="1" type="ORF">GHT09_010548</name>
    <name evidence="2" type="ORF">MONAX_5E007995</name>
</gene>
<organism evidence="2 3">
    <name type="scientific">Marmota monax</name>
    <name type="common">Woodchuck</name>
    <dbReference type="NCBI Taxonomy" id="9995"/>
    <lineage>
        <taxon>Eukaryota</taxon>
        <taxon>Metazoa</taxon>
        <taxon>Chordata</taxon>
        <taxon>Craniata</taxon>
        <taxon>Vertebrata</taxon>
        <taxon>Euteleostomi</taxon>
        <taxon>Mammalia</taxon>
        <taxon>Eutheria</taxon>
        <taxon>Euarchontoglires</taxon>
        <taxon>Glires</taxon>
        <taxon>Rodentia</taxon>
        <taxon>Sciuromorpha</taxon>
        <taxon>Sciuridae</taxon>
        <taxon>Xerinae</taxon>
        <taxon>Marmotini</taxon>
        <taxon>Marmota</taxon>
    </lineage>
</organism>
<reference evidence="1" key="2">
    <citation type="submission" date="2020-08" db="EMBL/GenBank/DDBJ databases">
        <authorList>
            <person name="Shumante A."/>
            <person name="Zimin A.V."/>
            <person name="Puiu D."/>
            <person name="Salzberg S.L."/>
        </authorList>
    </citation>
    <scope>NUCLEOTIDE SEQUENCE</scope>
    <source>
        <strain evidence="1">WC2-LM</strain>
        <tissue evidence="1">Liver</tissue>
    </source>
</reference>
<evidence type="ECO:0000313" key="1">
    <source>
        <dbReference type="EMBL" id="KAF7478355.1"/>
    </source>
</evidence>
<sequence>MTAAPIQESWPPYPHRSPGLSISTGCLATRPCRTSGYLRRTISISTLTGLLAAHLCRNPSCYSHIGHPATAHAQNPPVATPMWNPFYQHGAPLVASILEHCNHFQSFLHAVACTQEHCTGSVDSCQP</sequence>
<protein>
    <submittedName>
        <fullName evidence="2">Uncharacterized protein</fullName>
    </submittedName>
</protein>
<reference evidence="2 3" key="1">
    <citation type="submission" date="2019-04" db="EMBL/GenBank/DDBJ databases">
        <authorList>
            <person name="Alioto T."/>
            <person name="Alioto T."/>
        </authorList>
    </citation>
    <scope>NUCLEOTIDE SEQUENCE [LARGE SCALE GENOMIC DNA]</scope>
</reference>
<evidence type="ECO:0000313" key="3">
    <source>
        <dbReference type="Proteomes" id="UP000335636"/>
    </source>
</evidence>
<dbReference type="Proteomes" id="UP000662637">
    <property type="component" value="Unassembled WGS sequence"/>
</dbReference>
<dbReference type="Proteomes" id="UP000335636">
    <property type="component" value="Unassembled WGS sequence"/>
</dbReference>
<dbReference type="EMBL" id="CABDUW010000599">
    <property type="protein sequence ID" value="VTJ71974.1"/>
    <property type="molecule type" value="Genomic_DNA"/>
</dbReference>
<evidence type="ECO:0000313" key="2">
    <source>
        <dbReference type="EMBL" id="VTJ71974.1"/>
    </source>
</evidence>
<name>A0A5E4BQP6_MARMO</name>
<keyword evidence="3" id="KW-1185">Reference proteome</keyword>